<dbReference type="InterPro" id="IPR014803">
    <property type="entry name" value="DNA_repair_Nse5/Nse6"/>
</dbReference>
<proteinExistence type="predicted"/>
<dbReference type="Proteomes" id="UP000301737">
    <property type="component" value="Unassembled WGS sequence"/>
</dbReference>
<evidence type="ECO:0000256" key="1">
    <source>
        <dbReference type="SAM" id="MobiDB-lite"/>
    </source>
</evidence>
<reference evidence="2 3" key="1">
    <citation type="submission" date="2019-01" db="EMBL/GenBank/DDBJ databases">
        <title>Draft Genome Sequencing of Zygosaccharomyces mellis Ca-7.</title>
        <authorList>
            <person name="Shiwa Y."/>
            <person name="Kanesaki Y."/>
            <person name="Ishige T."/>
            <person name="Mura K."/>
            <person name="Hori T."/>
            <person name="Tamura T."/>
        </authorList>
    </citation>
    <scope>NUCLEOTIDE SEQUENCE [LARGE SCALE GENOMIC DNA]</scope>
    <source>
        <strain evidence="2 3">Ca-7</strain>
    </source>
</reference>
<feature type="compositionally biased region" description="Low complexity" evidence="1">
    <location>
        <begin position="17"/>
        <end position="35"/>
    </location>
</feature>
<evidence type="ECO:0000313" key="3">
    <source>
        <dbReference type="Proteomes" id="UP000301737"/>
    </source>
</evidence>
<sequence>MSSDSDEDAIIFHQNTNDNELNSLESSSSSSSSSSSDEDDRLLQTLKRTSYSKRRITRASPIKKSKVVQIQKFDLGRNFDPQLANSLNRIQNVENEVNNSSTITTVKEQKSNTIKSRIKPRNVSPQYVDLIVRETISGRYFDWHFINNDTKFADVNIDDELIEDTDNQAVRNAIRKKYPTLQDLLEKLGADTSLLYEDKPLTKKRNYDSLCEITPVNLMMRTIEFYQDDDEFIKFLLCFVLDRKVWESQDCDSDWCSQMLEFVDEEQTIDFYLSLVETKDYFMHYRLSRSIPRLQSPLIRRIISPITIETEFTHLIEDKNYESLLYFTLFVYGSRVMPFGPSSKTQYFKDAVEDMCHEGTNAVELSLLRGLLNLFLKIRIS</sequence>
<evidence type="ECO:0000313" key="2">
    <source>
        <dbReference type="EMBL" id="GCF01167.1"/>
    </source>
</evidence>
<comment type="caution">
    <text evidence="2">The sequence shown here is derived from an EMBL/GenBank/DDBJ whole genome shotgun (WGS) entry which is preliminary data.</text>
</comment>
<name>A0A4C2ECT8_9SACH</name>
<organism evidence="2 3">
    <name type="scientific">Zygosaccharomyces mellis</name>
    <dbReference type="NCBI Taxonomy" id="42258"/>
    <lineage>
        <taxon>Eukaryota</taxon>
        <taxon>Fungi</taxon>
        <taxon>Dikarya</taxon>
        <taxon>Ascomycota</taxon>
        <taxon>Saccharomycotina</taxon>
        <taxon>Saccharomycetes</taxon>
        <taxon>Saccharomycetales</taxon>
        <taxon>Saccharomycetaceae</taxon>
        <taxon>Zygosaccharomyces</taxon>
    </lineage>
</organism>
<keyword evidence="3" id="KW-1185">Reference proteome</keyword>
<gene>
    <name evidence="2" type="ORF">ZYGM_002348</name>
</gene>
<dbReference type="AlphaFoldDB" id="A0A4C2ECT8"/>
<feature type="region of interest" description="Disordered" evidence="1">
    <location>
        <begin position="1"/>
        <end position="46"/>
    </location>
</feature>
<accession>A0A4C2ECT8</accession>
<dbReference type="Pfam" id="PF08691">
    <property type="entry name" value="Nse5"/>
    <property type="match status" value="1"/>
</dbReference>
<protein>
    <submittedName>
        <fullName evidence="2">Uncharacterized protein</fullName>
    </submittedName>
</protein>
<dbReference type="EMBL" id="BIMX01000027">
    <property type="protein sequence ID" value="GCF01167.1"/>
    <property type="molecule type" value="Genomic_DNA"/>
</dbReference>
<dbReference type="OrthoDB" id="4066051at2759"/>